<dbReference type="AlphaFoldDB" id="A0A223SAL9"/>
<dbReference type="RefSeq" id="WP_094932664.1">
    <property type="nucleotide sequence ID" value="NZ_CP022753.1"/>
</dbReference>
<name>A0A223SAL9_9ACTN</name>
<protein>
    <submittedName>
        <fullName evidence="2">N-acetylglucosamine kinase</fullName>
    </submittedName>
</protein>
<dbReference type="KEGG" id="ngv:CDO52_22225"/>
<organism evidence="2 3">
    <name type="scientific">Nocardiopsis gilva YIM 90087</name>
    <dbReference type="NCBI Taxonomy" id="1235441"/>
    <lineage>
        <taxon>Bacteria</taxon>
        <taxon>Bacillati</taxon>
        <taxon>Actinomycetota</taxon>
        <taxon>Actinomycetes</taxon>
        <taxon>Streptosporangiales</taxon>
        <taxon>Nocardiopsidaceae</taxon>
        <taxon>Nocardiopsis</taxon>
    </lineage>
</organism>
<keyword evidence="3" id="KW-1185">Reference proteome</keyword>
<dbReference type="GO" id="GO:0016301">
    <property type="term" value="F:kinase activity"/>
    <property type="evidence" value="ECO:0007669"/>
    <property type="project" value="UniProtKB-KW"/>
</dbReference>
<dbReference type="InterPro" id="IPR052519">
    <property type="entry name" value="Euk-type_GlcNAc_Kinase"/>
</dbReference>
<dbReference type="PANTHER" id="PTHR43190:SF3">
    <property type="entry name" value="N-ACETYL-D-GLUCOSAMINE KINASE"/>
    <property type="match status" value="1"/>
</dbReference>
<dbReference type="InterPro" id="IPR043129">
    <property type="entry name" value="ATPase_NBD"/>
</dbReference>
<gene>
    <name evidence="2" type="ORF">CDO52_22225</name>
</gene>
<keyword evidence="2" id="KW-0418">Kinase</keyword>
<evidence type="ECO:0000259" key="1">
    <source>
        <dbReference type="Pfam" id="PF01869"/>
    </source>
</evidence>
<evidence type="ECO:0000313" key="2">
    <source>
        <dbReference type="EMBL" id="ASU85143.1"/>
    </source>
</evidence>
<dbReference type="InterPro" id="IPR002731">
    <property type="entry name" value="ATPase_BadF"/>
</dbReference>
<dbReference type="Gene3D" id="3.30.420.40">
    <property type="match status" value="2"/>
</dbReference>
<proteinExistence type="predicted"/>
<reference evidence="2 3" key="1">
    <citation type="submission" date="2017-08" db="EMBL/GenBank/DDBJ databases">
        <title>The complete genome sequence of Nocardiopsis gilva YIM 90087.</title>
        <authorList>
            <person name="Yin M."/>
            <person name="Tang S."/>
        </authorList>
    </citation>
    <scope>NUCLEOTIDE SEQUENCE [LARGE SCALE GENOMIC DNA]</scope>
    <source>
        <strain evidence="2 3">YIM 90087</strain>
    </source>
</reference>
<accession>A0A223SAL9</accession>
<sequence length="326" mass="32195">MTEHVVIGVDSGGTSTRCAVVTRGGQVLAHGRAGGGNQYSSADPAGAFESVLRAALADAGDITVDAAVFGVSGASVGDATAVRTVTDAWKALGLPGTPYVTDDIAIAFAAGSAAEAGTVLVAGTGAVAAYVRDGAVARRCDGYGWLLGDEGSAVWIALAGLRAALASIDGRGRPTVLAERLAAALESTPGDTQSLVRAAYARPPAELGELAPDVAAAATDGDTVAREIVADAAERLLTNLATVAPDPLGADPVVFAGALLSAGPVADAVREGLRTRHGTTPRVAVDGALGAAGLALRRSGAPESVHARLLEPLGKASDPRAGGGLR</sequence>
<evidence type="ECO:0000313" key="3">
    <source>
        <dbReference type="Proteomes" id="UP000215005"/>
    </source>
</evidence>
<dbReference type="Proteomes" id="UP000215005">
    <property type="component" value="Chromosome"/>
</dbReference>
<keyword evidence="2" id="KW-0808">Transferase</keyword>
<dbReference type="PANTHER" id="PTHR43190">
    <property type="entry name" value="N-ACETYL-D-GLUCOSAMINE KINASE"/>
    <property type="match status" value="1"/>
</dbReference>
<dbReference type="OrthoDB" id="8701357at2"/>
<dbReference type="Pfam" id="PF01869">
    <property type="entry name" value="BcrAD_BadFG"/>
    <property type="match status" value="1"/>
</dbReference>
<dbReference type="SUPFAM" id="SSF53067">
    <property type="entry name" value="Actin-like ATPase domain"/>
    <property type="match status" value="2"/>
</dbReference>
<dbReference type="EMBL" id="CP022753">
    <property type="protein sequence ID" value="ASU85143.1"/>
    <property type="molecule type" value="Genomic_DNA"/>
</dbReference>
<feature type="domain" description="ATPase BadF/BadG/BcrA/BcrD type" evidence="1">
    <location>
        <begin position="7"/>
        <end position="295"/>
    </location>
</feature>